<dbReference type="Pfam" id="PF13563">
    <property type="entry name" value="2_5_RNA_ligase2"/>
    <property type="match status" value="1"/>
</dbReference>
<dbReference type="SUPFAM" id="SSF55144">
    <property type="entry name" value="LigT-like"/>
    <property type="match status" value="1"/>
</dbReference>
<evidence type="ECO:0000256" key="1">
    <source>
        <dbReference type="ARBA" id="ARBA00022801"/>
    </source>
</evidence>
<dbReference type="Proteomes" id="UP001465426">
    <property type="component" value="Unassembled WGS sequence"/>
</dbReference>
<evidence type="ECO:0000313" key="4">
    <source>
        <dbReference type="Proteomes" id="UP001465426"/>
    </source>
</evidence>
<gene>
    <name evidence="3" type="primary">thpR</name>
    <name evidence="3" type="ORF">WMO63_22740</name>
</gene>
<sequence>MNTKPHYFLGVKPDSPVISKLEKIRKELQLRFPFKKWVHPFDYHITLAFLGSANDDKREMLQNLLEESFLASNQFKLHIDHLGVFGQPKSPRIFWAGVKEEKKLFDLRNQVFHICSQAGFQLETRPFHPHLTLARKWDSETIFSEQLLKGSLFPNDLIFDVDSIHLFQTHMEKIPKYEIIKSYCFNDQ</sequence>
<dbReference type="HAMAP" id="MF_01940">
    <property type="entry name" value="RNA_CPDase"/>
    <property type="match status" value="1"/>
</dbReference>
<dbReference type="PANTHER" id="PTHR35561">
    <property type="entry name" value="RNA 2',3'-CYCLIC PHOSPHODIESTERASE"/>
    <property type="match status" value="1"/>
</dbReference>
<accession>A0ABV1F7E7</accession>
<keyword evidence="1 2" id="KW-0378">Hydrolase</keyword>
<keyword evidence="4" id="KW-1185">Reference proteome</keyword>
<comment type="similarity">
    <text evidence="2">Belongs to the 2H phosphoesterase superfamily. ThpR family.</text>
</comment>
<feature type="short sequence motif" description="HXTX 2" evidence="2">
    <location>
        <begin position="130"/>
        <end position="133"/>
    </location>
</feature>
<feature type="short sequence motif" description="HXTX 1" evidence="2">
    <location>
        <begin position="44"/>
        <end position="47"/>
    </location>
</feature>
<proteinExistence type="inferred from homology"/>
<comment type="caution">
    <text evidence="3">The sequence shown here is derived from an EMBL/GenBank/DDBJ whole genome shotgun (WGS) entry which is preliminary data.</text>
</comment>
<dbReference type="InterPro" id="IPR004175">
    <property type="entry name" value="RNA_CPDase"/>
</dbReference>
<organism evidence="3 4">
    <name type="scientific">Niallia hominis</name>
    <dbReference type="NCBI Taxonomy" id="3133173"/>
    <lineage>
        <taxon>Bacteria</taxon>
        <taxon>Bacillati</taxon>
        <taxon>Bacillota</taxon>
        <taxon>Bacilli</taxon>
        <taxon>Bacillales</taxon>
        <taxon>Bacillaceae</taxon>
        <taxon>Niallia</taxon>
    </lineage>
</organism>
<dbReference type="RefSeq" id="WP_235251244.1">
    <property type="nucleotide sequence ID" value="NZ_JBBMFN010000108.1"/>
</dbReference>
<dbReference type="PANTHER" id="PTHR35561:SF1">
    <property type="entry name" value="RNA 2',3'-CYCLIC PHOSPHODIESTERASE"/>
    <property type="match status" value="1"/>
</dbReference>
<dbReference type="InterPro" id="IPR009097">
    <property type="entry name" value="Cyclic_Pdiesterase"/>
</dbReference>
<evidence type="ECO:0000256" key="2">
    <source>
        <dbReference type="HAMAP-Rule" id="MF_01940"/>
    </source>
</evidence>
<comment type="function">
    <text evidence="2">Hydrolyzes RNA 2',3'-cyclic phosphodiester to an RNA 2'-phosphomonoester.</text>
</comment>
<dbReference type="EC" id="3.1.4.58" evidence="2"/>
<feature type="active site" description="Proton acceptor" evidence="2">
    <location>
        <position position="130"/>
    </location>
</feature>
<comment type="catalytic activity">
    <reaction evidence="2">
        <text>a 3'-end 2',3'-cyclophospho-ribonucleotide-RNA + H2O = a 3'-end 2'-phospho-ribonucleotide-RNA + H(+)</text>
        <dbReference type="Rhea" id="RHEA:11828"/>
        <dbReference type="Rhea" id="RHEA-COMP:10464"/>
        <dbReference type="Rhea" id="RHEA-COMP:17353"/>
        <dbReference type="ChEBI" id="CHEBI:15377"/>
        <dbReference type="ChEBI" id="CHEBI:15378"/>
        <dbReference type="ChEBI" id="CHEBI:83064"/>
        <dbReference type="ChEBI" id="CHEBI:173113"/>
        <dbReference type="EC" id="3.1.4.58"/>
    </reaction>
</comment>
<reference evidence="3 4" key="1">
    <citation type="submission" date="2024-03" db="EMBL/GenBank/DDBJ databases">
        <title>Human intestinal bacterial collection.</title>
        <authorList>
            <person name="Pauvert C."/>
            <person name="Hitch T.C.A."/>
            <person name="Clavel T."/>
        </authorList>
    </citation>
    <scope>NUCLEOTIDE SEQUENCE [LARGE SCALE GENOMIC DNA]</scope>
    <source>
        <strain evidence="3 4">CLA-SR-H024</strain>
    </source>
</reference>
<protein>
    <recommendedName>
        <fullName evidence="2">RNA 2',3'-cyclic phosphodiesterase</fullName>
        <shortName evidence="2">RNA 2',3'-CPDase</shortName>
        <ecNumber evidence="2">3.1.4.58</ecNumber>
    </recommendedName>
</protein>
<feature type="active site" description="Proton donor" evidence="2">
    <location>
        <position position="44"/>
    </location>
</feature>
<dbReference type="NCBIfam" id="TIGR02258">
    <property type="entry name" value="2_5_ligase"/>
    <property type="match status" value="1"/>
</dbReference>
<dbReference type="EMBL" id="JBBMFN010000108">
    <property type="protein sequence ID" value="MEQ2468473.1"/>
    <property type="molecule type" value="Genomic_DNA"/>
</dbReference>
<dbReference type="Gene3D" id="3.90.1140.10">
    <property type="entry name" value="Cyclic phosphodiesterase"/>
    <property type="match status" value="1"/>
</dbReference>
<evidence type="ECO:0000313" key="3">
    <source>
        <dbReference type="EMBL" id="MEQ2468473.1"/>
    </source>
</evidence>
<name>A0ABV1F7E7_9BACI</name>